<protein>
    <submittedName>
        <fullName evidence="1">Uncharacterized protein</fullName>
    </submittedName>
</protein>
<keyword evidence="2" id="KW-1185">Reference proteome</keyword>
<feature type="non-terminal residue" evidence="1">
    <location>
        <position position="1"/>
    </location>
</feature>
<dbReference type="AlphaFoldDB" id="A0AAV5UL81"/>
<name>A0AAV5UL81_9BILA</name>
<dbReference type="Proteomes" id="UP001432027">
    <property type="component" value="Unassembled WGS sequence"/>
</dbReference>
<reference evidence="1" key="1">
    <citation type="submission" date="2023-10" db="EMBL/GenBank/DDBJ databases">
        <title>Genome assembly of Pristionchus species.</title>
        <authorList>
            <person name="Yoshida K."/>
            <person name="Sommer R.J."/>
        </authorList>
    </citation>
    <scope>NUCLEOTIDE SEQUENCE</scope>
    <source>
        <strain evidence="1">RS0144</strain>
    </source>
</reference>
<feature type="non-terminal residue" evidence="1">
    <location>
        <position position="88"/>
    </location>
</feature>
<comment type="caution">
    <text evidence="1">The sequence shown here is derived from an EMBL/GenBank/DDBJ whole genome shotgun (WGS) entry which is preliminary data.</text>
</comment>
<evidence type="ECO:0000313" key="1">
    <source>
        <dbReference type="EMBL" id="GMT07337.1"/>
    </source>
</evidence>
<dbReference type="EMBL" id="BTSX01000006">
    <property type="protein sequence ID" value="GMT07337.1"/>
    <property type="molecule type" value="Genomic_DNA"/>
</dbReference>
<sequence>LVIEKNAGPVVFVRDLARQCCLLFQHGNSLSLDPRVFMGDRFKRLCHYERAASDEFQQWIRHISVVLFLITHQYSEQSFHSERLQCSR</sequence>
<accession>A0AAV5UL81</accession>
<evidence type="ECO:0000313" key="2">
    <source>
        <dbReference type="Proteomes" id="UP001432027"/>
    </source>
</evidence>
<proteinExistence type="predicted"/>
<organism evidence="1 2">
    <name type="scientific">Pristionchus entomophagus</name>
    <dbReference type="NCBI Taxonomy" id="358040"/>
    <lineage>
        <taxon>Eukaryota</taxon>
        <taxon>Metazoa</taxon>
        <taxon>Ecdysozoa</taxon>
        <taxon>Nematoda</taxon>
        <taxon>Chromadorea</taxon>
        <taxon>Rhabditida</taxon>
        <taxon>Rhabditina</taxon>
        <taxon>Diplogasteromorpha</taxon>
        <taxon>Diplogasteroidea</taxon>
        <taxon>Neodiplogasteridae</taxon>
        <taxon>Pristionchus</taxon>
    </lineage>
</organism>
<gene>
    <name evidence="1" type="ORF">PENTCL1PPCAC_29511</name>
</gene>